<evidence type="ECO:0000313" key="1">
    <source>
        <dbReference type="EMBL" id="KAH3890253.1"/>
    </source>
</evidence>
<sequence length="100" mass="11315">MFILLYSITIRAGDHNVALNSVKVKIKYLCSRLPIHVESGCKDETIGPVNSPLLSVQRFQHTQMFLSYIFLLGLWFMRSRMMCSAVFVGFSTRAPGDGTR</sequence>
<protein>
    <submittedName>
        <fullName evidence="1">Uncharacterized protein</fullName>
    </submittedName>
</protein>
<name>A0A9D4N5T5_DREPO</name>
<proteinExistence type="predicted"/>
<accession>A0A9D4N5T5</accession>
<reference evidence="1" key="1">
    <citation type="journal article" date="2019" name="bioRxiv">
        <title>The Genome of the Zebra Mussel, Dreissena polymorpha: A Resource for Invasive Species Research.</title>
        <authorList>
            <person name="McCartney M.A."/>
            <person name="Auch B."/>
            <person name="Kono T."/>
            <person name="Mallez S."/>
            <person name="Zhang Y."/>
            <person name="Obille A."/>
            <person name="Becker A."/>
            <person name="Abrahante J.E."/>
            <person name="Garbe J."/>
            <person name="Badalamenti J.P."/>
            <person name="Herman A."/>
            <person name="Mangelson H."/>
            <person name="Liachko I."/>
            <person name="Sullivan S."/>
            <person name="Sone E.D."/>
            <person name="Koren S."/>
            <person name="Silverstein K.A.T."/>
            <person name="Beckman K.B."/>
            <person name="Gohl D.M."/>
        </authorList>
    </citation>
    <scope>NUCLEOTIDE SEQUENCE</scope>
    <source>
        <strain evidence="1">Duluth1</strain>
        <tissue evidence="1">Whole animal</tissue>
    </source>
</reference>
<comment type="caution">
    <text evidence="1">The sequence shown here is derived from an EMBL/GenBank/DDBJ whole genome shotgun (WGS) entry which is preliminary data.</text>
</comment>
<dbReference type="Proteomes" id="UP000828390">
    <property type="component" value="Unassembled WGS sequence"/>
</dbReference>
<dbReference type="AlphaFoldDB" id="A0A9D4N5T5"/>
<gene>
    <name evidence="1" type="ORF">DPMN_014326</name>
</gene>
<reference evidence="1" key="2">
    <citation type="submission" date="2020-11" db="EMBL/GenBank/DDBJ databases">
        <authorList>
            <person name="McCartney M.A."/>
            <person name="Auch B."/>
            <person name="Kono T."/>
            <person name="Mallez S."/>
            <person name="Becker A."/>
            <person name="Gohl D.M."/>
            <person name="Silverstein K.A.T."/>
            <person name="Koren S."/>
            <person name="Bechman K.B."/>
            <person name="Herman A."/>
            <person name="Abrahante J.E."/>
            <person name="Garbe J."/>
        </authorList>
    </citation>
    <scope>NUCLEOTIDE SEQUENCE</scope>
    <source>
        <strain evidence="1">Duluth1</strain>
        <tissue evidence="1">Whole animal</tissue>
    </source>
</reference>
<dbReference type="EMBL" id="JAIWYP010000001">
    <property type="protein sequence ID" value="KAH3890253.1"/>
    <property type="molecule type" value="Genomic_DNA"/>
</dbReference>
<organism evidence="1 2">
    <name type="scientific">Dreissena polymorpha</name>
    <name type="common">Zebra mussel</name>
    <name type="synonym">Mytilus polymorpha</name>
    <dbReference type="NCBI Taxonomy" id="45954"/>
    <lineage>
        <taxon>Eukaryota</taxon>
        <taxon>Metazoa</taxon>
        <taxon>Spiralia</taxon>
        <taxon>Lophotrochozoa</taxon>
        <taxon>Mollusca</taxon>
        <taxon>Bivalvia</taxon>
        <taxon>Autobranchia</taxon>
        <taxon>Heteroconchia</taxon>
        <taxon>Euheterodonta</taxon>
        <taxon>Imparidentia</taxon>
        <taxon>Neoheterodontei</taxon>
        <taxon>Myida</taxon>
        <taxon>Dreissenoidea</taxon>
        <taxon>Dreissenidae</taxon>
        <taxon>Dreissena</taxon>
    </lineage>
</organism>
<keyword evidence="2" id="KW-1185">Reference proteome</keyword>
<evidence type="ECO:0000313" key="2">
    <source>
        <dbReference type="Proteomes" id="UP000828390"/>
    </source>
</evidence>